<gene>
    <name evidence="1" type="ORF">LSTR_LSTR010465</name>
</gene>
<keyword evidence="2" id="KW-1185">Reference proteome</keyword>
<reference evidence="1 2" key="1">
    <citation type="journal article" date="2017" name="Gigascience">
        <title>Genome sequence of the small brown planthopper, Laodelphax striatellus.</title>
        <authorList>
            <person name="Zhu J."/>
            <person name="Jiang F."/>
            <person name="Wang X."/>
            <person name="Yang P."/>
            <person name="Bao Y."/>
            <person name="Zhao W."/>
            <person name="Wang W."/>
            <person name="Lu H."/>
            <person name="Wang Q."/>
            <person name="Cui N."/>
            <person name="Li J."/>
            <person name="Chen X."/>
            <person name="Luo L."/>
            <person name="Yu J."/>
            <person name="Kang L."/>
            <person name="Cui F."/>
        </authorList>
    </citation>
    <scope>NUCLEOTIDE SEQUENCE [LARGE SCALE GENOMIC DNA]</scope>
    <source>
        <strain evidence="1">Lst14</strain>
    </source>
</reference>
<comment type="caution">
    <text evidence="1">The sequence shown here is derived from an EMBL/GenBank/DDBJ whole genome shotgun (WGS) entry which is preliminary data.</text>
</comment>
<proteinExistence type="predicted"/>
<evidence type="ECO:0000313" key="1">
    <source>
        <dbReference type="EMBL" id="RZF41237.1"/>
    </source>
</evidence>
<protein>
    <submittedName>
        <fullName evidence="1">Uncharacterized protein</fullName>
    </submittedName>
</protein>
<name>A0A482X642_LAOST</name>
<dbReference type="InParanoid" id="A0A482X642"/>
<sequence>MRSMKILGGEGYKIVMKKLSRNSPQKVLSATKMSNIVDSLFPAHPVQRHHMVVVDPASIPTFTEENLKNAVALMKNGKAPGPDGIPVEAIAKKKADTQNSATAQSVHMHA</sequence>
<dbReference type="SMR" id="A0A482X642"/>
<dbReference type="OrthoDB" id="6627063at2759"/>
<dbReference type="STRING" id="195883.A0A482X642"/>
<evidence type="ECO:0000313" key="2">
    <source>
        <dbReference type="Proteomes" id="UP000291343"/>
    </source>
</evidence>
<dbReference type="Proteomes" id="UP000291343">
    <property type="component" value="Unassembled WGS sequence"/>
</dbReference>
<dbReference type="EMBL" id="QKKF02016927">
    <property type="protein sequence ID" value="RZF41237.1"/>
    <property type="molecule type" value="Genomic_DNA"/>
</dbReference>
<dbReference type="AlphaFoldDB" id="A0A482X642"/>
<accession>A0A482X642</accession>
<organism evidence="1 2">
    <name type="scientific">Laodelphax striatellus</name>
    <name type="common">Small brown planthopper</name>
    <name type="synonym">Delphax striatella</name>
    <dbReference type="NCBI Taxonomy" id="195883"/>
    <lineage>
        <taxon>Eukaryota</taxon>
        <taxon>Metazoa</taxon>
        <taxon>Ecdysozoa</taxon>
        <taxon>Arthropoda</taxon>
        <taxon>Hexapoda</taxon>
        <taxon>Insecta</taxon>
        <taxon>Pterygota</taxon>
        <taxon>Neoptera</taxon>
        <taxon>Paraneoptera</taxon>
        <taxon>Hemiptera</taxon>
        <taxon>Auchenorrhyncha</taxon>
        <taxon>Fulgoroidea</taxon>
        <taxon>Delphacidae</taxon>
        <taxon>Criomorphinae</taxon>
        <taxon>Laodelphax</taxon>
    </lineage>
</organism>